<organism evidence="6 7">
    <name type="scientific">Natronobacillus azotifigens</name>
    <dbReference type="NCBI Taxonomy" id="472978"/>
    <lineage>
        <taxon>Bacteria</taxon>
        <taxon>Bacillati</taxon>
        <taxon>Bacillota</taxon>
        <taxon>Bacilli</taxon>
        <taxon>Bacillales</taxon>
        <taxon>Bacillaceae</taxon>
        <taxon>Natronobacillus</taxon>
    </lineage>
</organism>
<protein>
    <recommendedName>
        <fullName evidence="4">Small, acid-soluble spore protein H</fullName>
        <shortName evidence="4">SASP H</shortName>
    </recommendedName>
</protein>
<sequence>MDAQRAQDITSSPEMINVTCQGKKIYIEHVDQDKGLATIHPLDQPEQKQSVPVKELEEH</sequence>
<dbReference type="EMBL" id="JAPRAT010000001">
    <property type="protein sequence ID" value="MCZ0701693.1"/>
    <property type="molecule type" value="Genomic_DNA"/>
</dbReference>
<dbReference type="GO" id="GO:0030435">
    <property type="term" value="P:sporulation resulting in formation of a cellular spore"/>
    <property type="evidence" value="ECO:0007669"/>
    <property type="project" value="UniProtKB-KW"/>
</dbReference>
<name>A0A9J6R7U4_9BACI</name>
<evidence type="ECO:0000313" key="6">
    <source>
        <dbReference type="EMBL" id="MCZ0701693.1"/>
    </source>
</evidence>
<evidence type="ECO:0000313" key="7">
    <source>
        <dbReference type="Proteomes" id="UP001084197"/>
    </source>
</evidence>
<evidence type="ECO:0000256" key="5">
    <source>
        <dbReference type="SAM" id="MobiDB-lite"/>
    </source>
</evidence>
<dbReference type="RefSeq" id="WP_268778460.1">
    <property type="nucleotide sequence ID" value="NZ_JAPRAT010000001.1"/>
</dbReference>
<dbReference type="InterPro" id="IPR012610">
    <property type="entry name" value="SASP_SspH"/>
</dbReference>
<comment type="subcellular location">
    <subcellularLocation>
        <location evidence="1 4">Spore core</location>
    </subcellularLocation>
</comment>
<proteinExistence type="evidence at transcript level"/>
<dbReference type="GO" id="GO:0030436">
    <property type="term" value="P:asexual sporulation"/>
    <property type="evidence" value="ECO:0007669"/>
    <property type="project" value="UniProtKB-UniRule"/>
</dbReference>
<dbReference type="AlphaFoldDB" id="A0A9J6R7U4"/>
<dbReference type="HAMAP" id="MF_00667">
    <property type="entry name" value="SspH"/>
    <property type="match status" value="1"/>
</dbReference>
<dbReference type="Proteomes" id="UP001084197">
    <property type="component" value="Unassembled WGS sequence"/>
</dbReference>
<accession>A0A9J6R7U4</accession>
<keyword evidence="7" id="KW-1185">Reference proteome</keyword>
<evidence type="ECO:0000256" key="2">
    <source>
        <dbReference type="ARBA" id="ARBA00006573"/>
    </source>
</evidence>
<evidence type="ECO:0000256" key="4">
    <source>
        <dbReference type="HAMAP-Rule" id="MF_00667"/>
    </source>
</evidence>
<reference evidence="6" key="1">
    <citation type="submission" date="2022-11" db="EMBL/GenBank/DDBJ databases">
        <title>WGS of Natronobacillus azotifigens 24KS-1, an anaerobic diazotrophic haloalkaliphile from soda-rich habitats.</title>
        <authorList>
            <person name="Sorokin D.Y."/>
            <person name="Merkel A.Y."/>
        </authorList>
    </citation>
    <scope>NUCLEOTIDE SEQUENCE</scope>
    <source>
        <strain evidence="6">24KS-1</strain>
    </source>
</reference>
<comment type="similarity">
    <text evidence="2 4">Belongs to the SspH family.</text>
</comment>
<comment type="caution">
    <text evidence="6">The sequence shown here is derived from an EMBL/GenBank/DDBJ whole genome shotgun (WGS) entry which is preliminary data.</text>
</comment>
<gene>
    <name evidence="4" type="primary">sspH</name>
    <name evidence="6" type="ORF">OWO01_00525</name>
</gene>
<evidence type="ECO:0000256" key="3">
    <source>
        <dbReference type="ARBA" id="ARBA00022969"/>
    </source>
</evidence>
<evidence type="ECO:0000256" key="1">
    <source>
        <dbReference type="ARBA" id="ARBA00004288"/>
    </source>
</evidence>
<dbReference type="Pfam" id="PF08141">
    <property type="entry name" value="SspH"/>
    <property type="match status" value="1"/>
</dbReference>
<dbReference type="NCBIfam" id="NF002867">
    <property type="entry name" value="PRK03174.1"/>
    <property type="match status" value="1"/>
</dbReference>
<comment type="induction">
    <text evidence="4">Expressed only in the forespore compartment of sporulating cells.</text>
</comment>
<dbReference type="NCBIfam" id="TIGR02861">
    <property type="entry name" value="SASP_H"/>
    <property type="match status" value="1"/>
</dbReference>
<keyword evidence="3 4" id="KW-0749">Sporulation</keyword>
<feature type="region of interest" description="Disordered" evidence="5">
    <location>
        <begin position="37"/>
        <end position="59"/>
    </location>
</feature>
<dbReference type="GO" id="GO:0042601">
    <property type="term" value="C:endospore-forming forespore"/>
    <property type="evidence" value="ECO:0007669"/>
    <property type="project" value="InterPro"/>
</dbReference>